<dbReference type="Gene3D" id="3.30.565.10">
    <property type="entry name" value="Histidine kinase-like ATPase, C-terminal domain"/>
    <property type="match status" value="1"/>
</dbReference>
<dbReference type="SUPFAM" id="SSF47384">
    <property type="entry name" value="Homodimeric domain of signal transducing histidine kinase"/>
    <property type="match status" value="1"/>
</dbReference>
<evidence type="ECO:0000256" key="8">
    <source>
        <dbReference type="ARBA" id="ARBA00023012"/>
    </source>
</evidence>
<evidence type="ECO:0000256" key="3">
    <source>
        <dbReference type="ARBA" id="ARBA00022553"/>
    </source>
</evidence>
<keyword evidence="7" id="KW-0067">ATP-binding</keyword>
<evidence type="ECO:0000256" key="6">
    <source>
        <dbReference type="ARBA" id="ARBA00022777"/>
    </source>
</evidence>
<gene>
    <name evidence="11" type="ORF">AMS66_21435</name>
</gene>
<dbReference type="PANTHER" id="PTHR43711">
    <property type="entry name" value="TWO-COMPONENT HISTIDINE KINASE"/>
    <property type="match status" value="1"/>
</dbReference>
<keyword evidence="8" id="KW-0902">Two-component regulatory system</keyword>
<dbReference type="PANTHER" id="PTHR43711:SF31">
    <property type="entry name" value="HISTIDINE KINASE"/>
    <property type="match status" value="1"/>
</dbReference>
<dbReference type="SMART" id="SM00387">
    <property type="entry name" value="HATPase_c"/>
    <property type="match status" value="1"/>
</dbReference>
<feature type="transmembrane region" description="Helical" evidence="9">
    <location>
        <begin position="191"/>
        <end position="213"/>
    </location>
</feature>
<evidence type="ECO:0000256" key="7">
    <source>
        <dbReference type="ARBA" id="ARBA00022840"/>
    </source>
</evidence>
<dbReference type="Proteomes" id="UP000037688">
    <property type="component" value="Unassembled WGS sequence"/>
</dbReference>
<dbReference type="InterPro" id="IPR005467">
    <property type="entry name" value="His_kinase_dom"/>
</dbReference>
<evidence type="ECO:0000313" key="11">
    <source>
        <dbReference type="EMBL" id="KOY14524.1"/>
    </source>
</evidence>
<feature type="transmembrane region" description="Helical" evidence="9">
    <location>
        <begin position="219"/>
        <end position="236"/>
    </location>
</feature>
<dbReference type="SMART" id="SM00388">
    <property type="entry name" value="HisKA"/>
    <property type="match status" value="1"/>
</dbReference>
<comment type="caution">
    <text evidence="11">The sequence shown here is derived from an EMBL/GenBank/DDBJ whole genome shotgun (WGS) entry which is preliminary data.</text>
</comment>
<reference evidence="11 12" key="1">
    <citation type="submission" date="2015-08" db="EMBL/GenBank/DDBJ databases">
        <title>Draft genome sequence of cellulolytic and xylanolytic Paenibacillus sp. A59, isolated from a decaying forest soil from Patagonia, Argentina.</title>
        <authorList>
            <person name="Ghio S."/>
            <person name="Caceres A.M."/>
            <person name="Talia P."/>
            <person name="Grasso D."/>
            <person name="Campos E."/>
        </authorList>
    </citation>
    <scope>NUCLEOTIDE SEQUENCE [LARGE SCALE GENOMIC DNA]</scope>
    <source>
        <strain evidence="11 12">A59</strain>
    </source>
</reference>
<keyword evidence="9" id="KW-1133">Transmembrane helix</keyword>
<accession>A0A0N0C3M3</accession>
<evidence type="ECO:0000256" key="1">
    <source>
        <dbReference type="ARBA" id="ARBA00000085"/>
    </source>
</evidence>
<dbReference type="SUPFAM" id="SSF55874">
    <property type="entry name" value="ATPase domain of HSP90 chaperone/DNA topoisomerase II/histidine kinase"/>
    <property type="match status" value="1"/>
</dbReference>
<feature type="transmembrane region" description="Helical" evidence="9">
    <location>
        <begin position="43"/>
        <end position="65"/>
    </location>
</feature>
<evidence type="ECO:0000259" key="10">
    <source>
        <dbReference type="PROSITE" id="PS50109"/>
    </source>
</evidence>
<dbReference type="Gene3D" id="1.10.287.130">
    <property type="match status" value="1"/>
</dbReference>
<dbReference type="Gene3D" id="3.30.450.20">
    <property type="entry name" value="PAS domain"/>
    <property type="match status" value="1"/>
</dbReference>
<dbReference type="Pfam" id="PF16927">
    <property type="entry name" value="HisKA_7TM"/>
    <property type="match status" value="1"/>
</dbReference>
<sequence>MQEYDLIKGGSSMNYNLYLSALLMAATCCSLMLAYLSYKRRNLPIAVSYGLGMFVSSFYTFGYAFEIVSGNLDHIRFWLRIEYIGILLGPVFFFLMVLQYTGREAWVRKRNVILLLIVPLFTFIAHITNEWHHLYYKSMMIDNSAGFPLFSFEKGPLYQVHVLFSYTLFFIGVFFLIQMFRRAIPRMKKQIALMIIGSWGPFGFSLVYLSGVLHSPIDISPFGFIISGVFYMWGIFQFNMLRLAPLAWQKVFESMQDAVIVFDLDHVLTSFNRSARGVIEGLHPKNIGQPASLVLADYPLLLEKLIEQPSFASKVQLSGGQSNKFYNVHFSLVTHRGGKPIGRMLLISDVTEAIRAEDKLRDNARQLTELNTFKDRMFSVVAHDIRDPIAVLVNLMDLLEEEIQDFGGDSEEIVQEMRQQIQNTFALVEGLLEWFRSQGGGQVFHPVERNLTHSVEASIRLLRLRSENKQIQIISNISSRISVYADKDMLDLILRNLLSNSIKFTNSGGQITLHAERVDQHIVISVSDTGKGISDEQARSLLQDEYPMSATGTAGERGIGFGLNLCREFVRLNGGEIWFDSKLSQGSNFYFSVPVPPEPSTAQPLFSMKAGIGA</sequence>
<dbReference type="GO" id="GO:0000155">
    <property type="term" value="F:phosphorelay sensor kinase activity"/>
    <property type="evidence" value="ECO:0007669"/>
    <property type="project" value="InterPro"/>
</dbReference>
<dbReference type="CDD" id="cd00082">
    <property type="entry name" value="HisKA"/>
    <property type="match status" value="1"/>
</dbReference>
<evidence type="ECO:0000256" key="4">
    <source>
        <dbReference type="ARBA" id="ARBA00022679"/>
    </source>
</evidence>
<dbReference type="InterPro" id="IPR004358">
    <property type="entry name" value="Sig_transdc_His_kin-like_C"/>
</dbReference>
<evidence type="ECO:0000256" key="2">
    <source>
        <dbReference type="ARBA" id="ARBA00012438"/>
    </source>
</evidence>
<name>A0A0N0C3M3_9BACL</name>
<dbReference type="InterPro" id="IPR003594">
    <property type="entry name" value="HATPase_dom"/>
</dbReference>
<dbReference type="PATRIC" id="fig|1705561.3.peg.4471"/>
<keyword evidence="12" id="KW-1185">Reference proteome</keyword>
<evidence type="ECO:0000313" key="12">
    <source>
        <dbReference type="Proteomes" id="UP000037688"/>
    </source>
</evidence>
<evidence type="ECO:0000256" key="9">
    <source>
        <dbReference type="SAM" id="Phobius"/>
    </source>
</evidence>
<dbReference type="InterPro" id="IPR036097">
    <property type="entry name" value="HisK_dim/P_sf"/>
</dbReference>
<keyword evidence="4" id="KW-0808">Transferase</keyword>
<dbReference type="InterPro" id="IPR050736">
    <property type="entry name" value="Sensor_HK_Regulatory"/>
</dbReference>
<dbReference type="EC" id="2.7.13.3" evidence="2"/>
<dbReference type="InterPro" id="IPR036890">
    <property type="entry name" value="HATPase_C_sf"/>
</dbReference>
<protein>
    <recommendedName>
        <fullName evidence="2">histidine kinase</fullName>
        <ecNumber evidence="2">2.7.13.3</ecNumber>
    </recommendedName>
</protein>
<feature type="transmembrane region" description="Helical" evidence="9">
    <location>
        <begin position="15"/>
        <end position="36"/>
    </location>
</feature>
<comment type="catalytic activity">
    <reaction evidence="1">
        <text>ATP + protein L-histidine = ADP + protein N-phospho-L-histidine.</text>
        <dbReference type="EC" id="2.7.13.3"/>
    </reaction>
</comment>
<dbReference type="GO" id="GO:0005524">
    <property type="term" value="F:ATP binding"/>
    <property type="evidence" value="ECO:0007669"/>
    <property type="project" value="UniProtKB-KW"/>
</dbReference>
<feature type="transmembrane region" description="Helical" evidence="9">
    <location>
        <begin position="158"/>
        <end position="179"/>
    </location>
</feature>
<dbReference type="Pfam" id="PF00512">
    <property type="entry name" value="HisKA"/>
    <property type="match status" value="1"/>
</dbReference>
<dbReference type="InterPro" id="IPR031621">
    <property type="entry name" value="HisKA_7TM"/>
</dbReference>
<dbReference type="InterPro" id="IPR003661">
    <property type="entry name" value="HisK_dim/P_dom"/>
</dbReference>
<dbReference type="PROSITE" id="PS50109">
    <property type="entry name" value="HIS_KIN"/>
    <property type="match status" value="1"/>
</dbReference>
<keyword evidence="9" id="KW-0472">Membrane</keyword>
<feature type="transmembrane region" description="Helical" evidence="9">
    <location>
        <begin position="112"/>
        <end position="129"/>
    </location>
</feature>
<dbReference type="PRINTS" id="PR00344">
    <property type="entry name" value="BCTRLSENSOR"/>
</dbReference>
<dbReference type="AlphaFoldDB" id="A0A0N0C3M3"/>
<dbReference type="EMBL" id="LITU01000070">
    <property type="protein sequence ID" value="KOY14524.1"/>
    <property type="molecule type" value="Genomic_DNA"/>
</dbReference>
<dbReference type="Pfam" id="PF02518">
    <property type="entry name" value="HATPase_c"/>
    <property type="match status" value="1"/>
</dbReference>
<keyword evidence="3" id="KW-0597">Phosphoprotein</keyword>
<keyword evidence="6" id="KW-0418">Kinase</keyword>
<keyword evidence="9" id="KW-0812">Transmembrane</keyword>
<keyword evidence="5" id="KW-0547">Nucleotide-binding</keyword>
<feature type="domain" description="Histidine kinase" evidence="10">
    <location>
        <begin position="380"/>
        <end position="597"/>
    </location>
</feature>
<proteinExistence type="predicted"/>
<feature type="transmembrane region" description="Helical" evidence="9">
    <location>
        <begin position="77"/>
        <end position="100"/>
    </location>
</feature>
<evidence type="ECO:0000256" key="5">
    <source>
        <dbReference type="ARBA" id="ARBA00022741"/>
    </source>
</evidence>
<organism evidence="11 12">
    <name type="scientific">Paenibacillus xylanivorans</name>
    <dbReference type="NCBI Taxonomy" id="1705561"/>
    <lineage>
        <taxon>Bacteria</taxon>
        <taxon>Bacillati</taxon>
        <taxon>Bacillota</taxon>
        <taxon>Bacilli</taxon>
        <taxon>Bacillales</taxon>
        <taxon>Paenibacillaceae</taxon>
        <taxon>Paenibacillus</taxon>
    </lineage>
</organism>